<dbReference type="PANTHER" id="PTHR20837">
    <property type="entry name" value="CENTROSOMAL PROTEIN-RELATED"/>
    <property type="match status" value="1"/>
</dbReference>
<dbReference type="Pfam" id="PF15625">
    <property type="entry name" value="CC2D2AN-C2"/>
    <property type="match status" value="1"/>
</dbReference>
<accession>A0A553P249</accession>
<name>A0A553P249_TIGCA</name>
<proteinExistence type="predicted"/>
<feature type="compositionally biased region" description="Low complexity" evidence="1">
    <location>
        <begin position="133"/>
        <end position="143"/>
    </location>
</feature>
<dbReference type="GO" id="GO:1904491">
    <property type="term" value="P:protein localization to ciliary transition zone"/>
    <property type="evidence" value="ECO:0007669"/>
    <property type="project" value="TreeGrafter"/>
</dbReference>
<feature type="compositionally biased region" description="Basic and acidic residues" evidence="1">
    <location>
        <begin position="94"/>
        <end position="105"/>
    </location>
</feature>
<dbReference type="GO" id="GO:1905515">
    <property type="term" value="P:non-motile cilium assembly"/>
    <property type="evidence" value="ECO:0007669"/>
    <property type="project" value="TreeGrafter"/>
</dbReference>
<gene>
    <name evidence="3" type="ORF">TCAL_04776</name>
</gene>
<dbReference type="InterPro" id="IPR028928">
    <property type="entry name" value="CC2D2AN-C2"/>
</dbReference>
<dbReference type="EMBL" id="VCGU01000008">
    <property type="protein sequence ID" value="TRY71764.1"/>
    <property type="molecule type" value="Genomic_DNA"/>
</dbReference>
<dbReference type="Proteomes" id="UP000318571">
    <property type="component" value="Chromosome 7"/>
</dbReference>
<dbReference type="GO" id="GO:0035869">
    <property type="term" value="C:ciliary transition zone"/>
    <property type="evidence" value="ECO:0007669"/>
    <property type="project" value="TreeGrafter"/>
</dbReference>
<feature type="compositionally biased region" description="Acidic residues" evidence="1">
    <location>
        <begin position="207"/>
        <end position="223"/>
    </location>
</feature>
<feature type="region of interest" description="Disordered" evidence="1">
    <location>
        <begin position="200"/>
        <end position="227"/>
    </location>
</feature>
<evidence type="ECO:0000256" key="1">
    <source>
        <dbReference type="SAM" id="MobiDB-lite"/>
    </source>
</evidence>
<keyword evidence="4" id="KW-1185">Reference proteome</keyword>
<reference evidence="3 4" key="1">
    <citation type="journal article" date="2018" name="Nat. Ecol. Evol.">
        <title>Genomic signatures of mitonuclear coevolution across populations of Tigriopus californicus.</title>
        <authorList>
            <person name="Barreto F.S."/>
            <person name="Watson E.T."/>
            <person name="Lima T.G."/>
            <person name="Willett C.S."/>
            <person name="Edmands S."/>
            <person name="Li W."/>
            <person name="Burton R.S."/>
        </authorList>
    </citation>
    <scope>NUCLEOTIDE SEQUENCE [LARGE SCALE GENOMIC DNA]</scope>
    <source>
        <strain evidence="3 4">San Diego</strain>
    </source>
</reference>
<organism evidence="3 4">
    <name type="scientific">Tigriopus californicus</name>
    <name type="common">Marine copepod</name>
    <dbReference type="NCBI Taxonomy" id="6832"/>
    <lineage>
        <taxon>Eukaryota</taxon>
        <taxon>Metazoa</taxon>
        <taxon>Ecdysozoa</taxon>
        <taxon>Arthropoda</taxon>
        <taxon>Crustacea</taxon>
        <taxon>Multicrustacea</taxon>
        <taxon>Hexanauplia</taxon>
        <taxon>Copepoda</taxon>
        <taxon>Harpacticoida</taxon>
        <taxon>Harpacticidae</taxon>
        <taxon>Tigriopus</taxon>
    </lineage>
</organism>
<dbReference type="PANTHER" id="PTHR20837:SF0">
    <property type="entry name" value="COILED-COIL AND C2 DOMAIN-CONTAINING PROTEIN 2A"/>
    <property type="match status" value="1"/>
</dbReference>
<dbReference type="AlphaFoldDB" id="A0A553P249"/>
<evidence type="ECO:0000313" key="4">
    <source>
        <dbReference type="Proteomes" id="UP000318571"/>
    </source>
</evidence>
<evidence type="ECO:0000259" key="2">
    <source>
        <dbReference type="Pfam" id="PF15625"/>
    </source>
</evidence>
<feature type="region of interest" description="Disordered" evidence="1">
    <location>
        <begin position="1"/>
        <end position="143"/>
    </location>
</feature>
<dbReference type="InterPro" id="IPR052434">
    <property type="entry name" value="Tectonic-like_complex_comp"/>
</dbReference>
<feature type="region of interest" description="Disordered" evidence="1">
    <location>
        <begin position="425"/>
        <end position="466"/>
    </location>
</feature>
<comment type="caution">
    <text evidence="3">The sequence shown here is derived from an EMBL/GenBank/DDBJ whole genome shotgun (WGS) entry which is preliminary data.</text>
</comment>
<feature type="domain" description="CC2D2A N-terminal C2" evidence="2">
    <location>
        <begin position="484"/>
        <end position="568"/>
    </location>
</feature>
<sequence length="573" mass="67113">MPRPVKKLEKLEMVESRGLPPLKNKAKKSVSWSPQEKFSEQPPKFFQRQKSSIEEEVQAIEVQAEVKPPKKTGSTQPTPASSSSSSSSDESLSSDEHHSEVRDNFVADVSTPIPEQPNRRTSRIDSLKGLGGSRSLSRQLSSRYVDHLRDESAQANAAFQEHQERKNKRNRMADILVQDQNHADDDEAYDFFTKNWDDLGTTKHDQEDEEDGDEEDGGEEAVGNDDTKTLVKDHYLASKLRERFADYQEILYRKAKLDLDRRIRVLYDAMTELKEKLEIAVQQKEREFQTRRFESYRKEVKVIREQRDEESGRERATIKEILTLWRTMRDIRRRQGYQSTNLKLTIHKVFYRFNELTLPRLSTLQENASLIDDQTQWEQELTREVDEARDDYHDNLEFLTKEYEEELRHWKQIHDMRKAAYKRHKKMKKDSEKGIGSAEVDEIAKDEELLASPEPEKPQPPGRFDEEHVRKMLEEKARQTRRPPGETILTLELSQSSNIDKDVQDNRETSRRHSLSKMKIFVKLFFNGKEVCQSSTKHIGEDFTVPIAQIFPLQITQWPETLKVQVSIKRQIN</sequence>
<feature type="compositionally biased region" description="Basic and acidic residues" evidence="1">
    <location>
        <begin position="1"/>
        <end position="15"/>
    </location>
</feature>
<evidence type="ECO:0000313" key="3">
    <source>
        <dbReference type="EMBL" id="TRY71764.1"/>
    </source>
</evidence>
<feature type="compositionally biased region" description="Low complexity" evidence="1">
    <location>
        <begin position="81"/>
        <end position="91"/>
    </location>
</feature>
<protein>
    <recommendedName>
        <fullName evidence="2">CC2D2A N-terminal C2 domain-containing protein</fullName>
    </recommendedName>
</protein>
<dbReference type="STRING" id="6832.A0A553P249"/>